<gene>
    <name evidence="1" type="ORF">F4Y60_13935</name>
</gene>
<sequence>MDWLRLHGLDARLVQDVLAAFRAGALSSRPFPEQAPPDQVEDTVRLPAKNECFAEIVVPVLASGFGDDADVMEALRGIEFAELPADGPRIPHTVDPGRGDPPVVVMAWQGRVDDLACLVHECAHALQIRLSDHDVMPPLAREACAFLGELLLVEHARRHDPALFGALLQSWTAENATYLGADLVTLSDALSDPGTAYNYRQNYPVARLAAVQLFKRRTECGLRDLFASGRGAMRHLSVESMADRAGDVANHLPPMPEPDADRPRMDAYRRLGARALLDIDYWEGASEARIGDYYASQQRHGREPTAFLALDDDRKPIGYATWTVSTDNGSVTLTRQAAPFGNHLTLQRALERHLQATGTVEANHPCSARARQAAW</sequence>
<organism evidence="1">
    <name type="scientific">Boseongicola sp. SB0664_bin_43</name>
    <dbReference type="NCBI Taxonomy" id="2604844"/>
    <lineage>
        <taxon>Bacteria</taxon>
        <taxon>Pseudomonadati</taxon>
        <taxon>Pseudomonadota</taxon>
        <taxon>Alphaproteobacteria</taxon>
        <taxon>Rhodobacterales</taxon>
        <taxon>Paracoccaceae</taxon>
        <taxon>Boseongicola</taxon>
    </lineage>
</organism>
<dbReference type="AlphaFoldDB" id="A0A6B0Y5A0"/>
<reference evidence="1" key="1">
    <citation type="submission" date="2019-09" db="EMBL/GenBank/DDBJ databases">
        <title>Characterisation of the sponge microbiome using genome-centric metagenomics.</title>
        <authorList>
            <person name="Engelberts J.P."/>
            <person name="Robbins S.J."/>
            <person name="De Goeij J.M."/>
            <person name="Aranda M."/>
            <person name="Bell S.C."/>
            <person name="Webster N.S."/>
        </authorList>
    </citation>
    <scope>NUCLEOTIDE SEQUENCE</scope>
    <source>
        <strain evidence="1">SB0664_bin_43</strain>
    </source>
</reference>
<proteinExistence type="predicted"/>
<accession>A0A6B0Y5A0</accession>
<dbReference type="EMBL" id="VXRY01000573">
    <property type="protein sequence ID" value="MXY35153.1"/>
    <property type="molecule type" value="Genomic_DNA"/>
</dbReference>
<comment type="caution">
    <text evidence="1">The sequence shown here is derived from an EMBL/GenBank/DDBJ whole genome shotgun (WGS) entry which is preliminary data.</text>
</comment>
<evidence type="ECO:0000313" key="1">
    <source>
        <dbReference type="EMBL" id="MXY35153.1"/>
    </source>
</evidence>
<dbReference type="SUPFAM" id="SSF55486">
    <property type="entry name" value="Metalloproteases ('zincins'), catalytic domain"/>
    <property type="match status" value="1"/>
</dbReference>
<name>A0A6B0Y5A0_9RHOB</name>
<protein>
    <submittedName>
        <fullName evidence="1">Uncharacterized protein</fullName>
    </submittedName>
</protein>